<keyword evidence="3" id="KW-0472">Membrane</keyword>
<keyword evidence="2" id="KW-0964">Secreted</keyword>
<evidence type="ECO:0000313" key="5">
    <source>
        <dbReference type="EMBL" id="JAC06134.1"/>
    </source>
</evidence>
<reference evidence="5" key="2">
    <citation type="journal article" date="2014" name="BMC Genomics">
        <title>A genomic perspective to assessing quality of mass-reared SIT flies used in Mediterranean fruit fly (Ceratitis capitata) eradication in California.</title>
        <authorList>
            <person name="Calla B."/>
            <person name="Hall B."/>
            <person name="Hou S."/>
            <person name="Geib S.M."/>
        </authorList>
    </citation>
    <scope>NUCLEOTIDE SEQUENCE</scope>
</reference>
<dbReference type="Gene3D" id="3.40.33.10">
    <property type="entry name" value="CAP"/>
    <property type="match status" value="1"/>
</dbReference>
<dbReference type="GO" id="GO:0005576">
    <property type="term" value="C:extracellular region"/>
    <property type="evidence" value="ECO:0007669"/>
    <property type="project" value="UniProtKB-SubCell"/>
</dbReference>
<organism evidence="5">
    <name type="scientific">Ceratitis capitata</name>
    <name type="common">Mediterranean fruit fly</name>
    <name type="synonym">Tephritis capitata</name>
    <dbReference type="NCBI Taxonomy" id="7213"/>
    <lineage>
        <taxon>Eukaryota</taxon>
        <taxon>Metazoa</taxon>
        <taxon>Ecdysozoa</taxon>
        <taxon>Arthropoda</taxon>
        <taxon>Hexapoda</taxon>
        <taxon>Insecta</taxon>
        <taxon>Pterygota</taxon>
        <taxon>Neoptera</taxon>
        <taxon>Endopterygota</taxon>
        <taxon>Diptera</taxon>
        <taxon>Brachycera</taxon>
        <taxon>Muscomorpha</taxon>
        <taxon>Tephritoidea</taxon>
        <taxon>Tephritidae</taxon>
        <taxon>Ceratitis</taxon>
        <taxon>Ceratitis</taxon>
    </lineage>
</organism>
<keyword evidence="3" id="KW-0812">Transmembrane</keyword>
<feature type="transmembrane region" description="Helical" evidence="3">
    <location>
        <begin position="21"/>
        <end position="42"/>
    </location>
</feature>
<evidence type="ECO:0000256" key="2">
    <source>
        <dbReference type="ARBA" id="ARBA00022525"/>
    </source>
</evidence>
<gene>
    <name evidence="5" type="primary">VA53</name>
</gene>
<keyword evidence="3" id="KW-1133">Transmembrane helix</keyword>
<feature type="domain" description="SCP" evidence="4">
    <location>
        <begin position="93"/>
        <end position="261"/>
    </location>
</feature>
<reference evidence="5" key="1">
    <citation type="submission" date="2013-07" db="EMBL/GenBank/DDBJ databases">
        <authorList>
            <person name="Geib S."/>
        </authorList>
    </citation>
    <scope>NUCLEOTIDE SEQUENCE</scope>
</reference>
<dbReference type="EMBL" id="GAMC01000422">
    <property type="protein sequence ID" value="JAC06134.1"/>
    <property type="molecule type" value="mRNA"/>
</dbReference>
<dbReference type="SUPFAM" id="SSF55797">
    <property type="entry name" value="PR-1-like"/>
    <property type="match status" value="1"/>
</dbReference>
<dbReference type="AlphaFoldDB" id="W8C7N7"/>
<name>W8C7N7_CERCA</name>
<dbReference type="OrthoDB" id="414826at2759"/>
<feature type="non-terminal residue" evidence="5">
    <location>
        <position position="1"/>
    </location>
</feature>
<protein>
    <submittedName>
        <fullName evidence="5">Venom allergen 5.02</fullName>
    </submittedName>
</protein>
<dbReference type="Pfam" id="PF00188">
    <property type="entry name" value="CAP"/>
    <property type="match status" value="1"/>
</dbReference>
<sequence>IHIIYMYIQFYYNTTAKPRPVNFYGMLYKLTALTLFLAYLVISAQPAFGFASKNFCELNCGNRSHTLCGTANNIACSYRRNRVFDNKELRDMGLRDQLIIAHNGLRQRIAQRMHVGNMVLVKWSEQLTQMATNWAQLCRPYVDDECTHMSKQLNLRTLMNITNGDQVEGMYVAMNRFCINALYLPRELIEMAFHFWYFEKDYMNEPTFKAYEELLLGFLSGDNNFTHLAYPLVRRFGCSVASYDNFICIFCLYDPYHRHSKGIVYIHGKQTAHCPPSHPIADLVFPSLCTRNLFIDADLLNQVSRESEISASFVIFILLRFVFLGGAQQSEKLIGHADNLWNIKKKYC</sequence>
<accession>W8C7N7</accession>
<dbReference type="SMART" id="SM00198">
    <property type="entry name" value="SCP"/>
    <property type="match status" value="1"/>
</dbReference>
<proteinExistence type="evidence at transcript level"/>
<dbReference type="InterPro" id="IPR014044">
    <property type="entry name" value="CAP_dom"/>
</dbReference>
<evidence type="ECO:0000256" key="1">
    <source>
        <dbReference type="ARBA" id="ARBA00004613"/>
    </source>
</evidence>
<evidence type="ECO:0000256" key="3">
    <source>
        <dbReference type="SAM" id="Phobius"/>
    </source>
</evidence>
<dbReference type="InterPro" id="IPR035940">
    <property type="entry name" value="CAP_sf"/>
</dbReference>
<evidence type="ECO:0000259" key="4">
    <source>
        <dbReference type="SMART" id="SM00198"/>
    </source>
</evidence>
<comment type="subcellular location">
    <subcellularLocation>
        <location evidence="1">Secreted</location>
    </subcellularLocation>
</comment>